<keyword evidence="1" id="KW-0812">Transmembrane</keyword>
<dbReference type="EMBL" id="VWOX01000038">
    <property type="protein sequence ID" value="KAA5537547.1"/>
    <property type="molecule type" value="Genomic_DNA"/>
</dbReference>
<keyword evidence="4" id="KW-1185">Reference proteome</keyword>
<evidence type="ECO:0000313" key="4">
    <source>
        <dbReference type="Proteomes" id="UP000324479"/>
    </source>
</evidence>
<dbReference type="Proteomes" id="UP000324479">
    <property type="component" value="Unassembled WGS sequence"/>
</dbReference>
<evidence type="ECO:0000259" key="2">
    <source>
        <dbReference type="Pfam" id="PF04773"/>
    </source>
</evidence>
<accession>A0A5M6CQX5</accession>
<dbReference type="SUPFAM" id="SSF49899">
    <property type="entry name" value="Concanavalin A-like lectins/glucanases"/>
    <property type="match status" value="1"/>
</dbReference>
<keyword evidence="1" id="KW-1133">Transmembrane helix</keyword>
<dbReference type="PANTHER" id="PTHR30273:SF2">
    <property type="entry name" value="PROTEIN FECR"/>
    <property type="match status" value="1"/>
</dbReference>
<protein>
    <recommendedName>
        <fullName evidence="2">FecR protein domain-containing protein</fullName>
    </recommendedName>
</protein>
<dbReference type="Gene3D" id="2.60.120.1440">
    <property type="match status" value="1"/>
</dbReference>
<proteinExistence type="predicted"/>
<dbReference type="Pfam" id="PF04773">
    <property type="entry name" value="FecR"/>
    <property type="match status" value="1"/>
</dbReference>
<organism evidence="3 4">
    <name type="scientific">Roseiconus nitratireducens</name>
    <dbReference type="NCBI Taxonomy" id="2605748"/>
    <lineage>
        <taxon>Bacteria</taxon>
        <taxon>Pseudomonadati</taxon>
        <taxon>Planctomycetota</taxon>
        <taxon>Planctomycetia</taxon>
        <taxon>Pirellulales</taxon>
        <taxon>Pirellulaceae</taxon>
        <taxon>Roseiconus</taxon>
    </lineage>
</organism>
<dbReference type="GO" id="GO:0016989">
    <property type="term" value="F:sigma factor antagonist activity"/>
    <property type="evidence" value="ECO:0007669"/>
    <property type="project" value="TreeGrafter"/>
</dbReference>
<dbReference type="AlphaFoldDB" id="A0A5M6CQX5"/>
<gene>
    <name evidence="3" type="ORF">FYK55_28165</name>
</gene>
<feature type="transmembrane region" description="Helical" evidence="1">
    <location>
        <begin position="87"/>
        <end position="107"/>
    </location>
</feature>
<evidence type="ECO:0000256" key="1">
    <source>
        <dbReference type="SAM" id="Phobius"/>
    </source>
</evidence>
<dbReference type="InterPro" id="IPR006860">
    <property type="entry name" value="FecR"/>
</dbReference>
<keyword evidence="1" id="KW-0472">Membrane</keyword>
<dbReference type="Gene3D" id="2.60.120.200">
    <property type="match status" value="1"/>
</dbReference>
<reference evidence="3 4" key="1">
    <citation type="submission" date="2019-08" db="EMBL/GenBank/DDBJ databases">
        <authorList>
            <person name="Dhanesh K."/>
            <person name="Kumar G."/>
            <person name="Sasikala C."/>
            <person name="Venkata Ramana C."/>
        </authorList>
    </citation>
    <scope>NUCLEOTIDE SEQUENCE [LARGE SCALE GENOMIC DNA]</scope>
    <source>
        <strain evidence="3 4">JC645</strain>
    </source>
</reference>
<dbReference type="InterPro" id="IPR013320">
    <property type="entry name" value="ConA-like_dom_sf"/>
</dbReference>
<evidence type="ECO:0000313" key="3">
    <source>
        <dbReference type="EMBL" id="KAA5537547.1"/>
    </source>
</evidence>
<name>A0A5M6CQX5_9BACT</name>
<dbReference type="InterPro" id="IPR012373">
    <property type="entry name" value="Ferrdict_sens_TM"/>
</dbReference>
<feature type="domain" description="FecR protein" evidence="2">
    <location>
        <begin position="197"/>
        <end position="253"/>
    </location>
</feature>
<dbReference type="Pfam" id="PF13385">
    <property type="entry name" value="Laminin_G_3"/>
    <property type="match status" value="1"/>
</dbReference>
<sequence length="557" mass="61790">MHSTPSGFRGGPRMNQEERLLLIDSLLDGSISDADRLRIEAEMIVDRSVRQEYYDRVKLAMLFENELAESPAFSPPISPANTKRTRWITILSGSILAVAASILVLVISGKTTDPSGEGNPASQPTAAGLRSGAELSASGFAVLNGQDDAVWTGTAFREGDLLPSGELHLAAGLAHIELFSGVQIVVEGECQFTIDSPMQVTMLRGMARAHVPEPAQGFRIKTASGDVVDLGTEFSVNVDHDGADVHVIDGKVELHPPGSDLLRLDAGASRRLAESGHILDARSQSTGPVGPTEFQDRVRQKQQRRFSQWSQWGDSVQSDPRVVAHYRFRSDRPQTRLIENLANHRSPLASDGTIVAAKRGTDRWGRSEGAIDFSPIGSRIRVDVPSEHRGVTLICWVKINSLDRWYNSLFLTDGHEEREPHWQLMDDGRVFFSVKVPKDETESQRPQPVFYSPSIWTPALSGRWIMLAVTYDVDREMVTHYLNGQPISSERIPDQMLVESIRIGHASICNWSEPMYRTDPDFVLRNLNGTMDEFAMYSGALSADEIMQWYETGNPNE</sequence>
<dbReference type="PANTHER" id="PTHR30273">
    <property type="entry name" value="PERIPLASMIC SIGNAL SENSOR AND SIGMA FACTOR ACTIVATOR FECR-RELATED"/>
    <property type="match status" value="1"/>
</dbReference>
<comment type="caution">
    <text evidence="3">The sequence shown here is derived from an EMBL/GenBank/DDBJ whole genome shotgun (WGS) entry which is preliminary data.</text>
</comment>